<reference evidence="3" key="1">
    <citation type="submission" date="2021-02" db="EMBL/GenBank/DDBJ databases">
        <authorList>
            <person name="Dougan E. K."/>
            <person name="Rhodes N."/>
            <person name="Thang M."/>
            <person name="Chan C."/>
        </authorList>
    </citation>
    <scope>NUCLEOTIDE SEQUENCE</scope>
</reference>
<evidence type="ECO:0000256" key="1">
    <source>
        <dbReference type="SAM" id="MobiDB-lite"/>
    </source>
</evidence>
<feature type="region of interest" description="Disordered" evidence="1">
    <location>
        <begin position="1"/>
        <end position="30"/>
    </location>
</feature>
<evidence type="ECO:0000313" key="3">
    <source>
        <dbReference type="EMBL" id="CAE8653642.1"/>
    </source>
</evidence>
<dbReference type="EMBL" id="CAJNNV010027586">
    <property type="protein sequence ID" value="CAE8620781.1"/>
    <property type="molecule type" value="Genomic_DNA"/>
</dbReference>
<proteinExistence type="predicted"/>
<gene>
    <name evidence="2" type="ORF">PGLA1383_LOCUS38314</name>
    <name evidence="3" type="ORF">PGLA2088_LOCUS10515</name>
</gene>
<dbReference type="Proteomes" id="UP000654075">
    <property type="component" value="Unassembled WGS sequence"/>
</dbReference>
<organism evidence="3 4">
    <name type="scientific">Polarella glacialis</name>
    <name type="common">Dinoflagellate</name>
    <dbReference type="NCBI Taxonomy" id="89957"/>
    <lineage>
        <taxon>Eukaryota</taxon>
        <taxon>Sar</taxon>
        <taxon>Alveolata</taxon>
        <taxon>Dinophyceae</taxon>
        <taxon>Suessiales</taxon>
        <taxon>Suessiaceae</taxon>
        <taxon>Polarella</taxon>
    </lineage>
</organism>
<evidence type="ECO:0000313" key="4">
    <source>
        <dbReference type="Proteomes" id="UP000626109"/>
    </source>
</evidence>
<dbReference type="Proteomes" id="UP000626109">
    <property type="component" value="Unassembled WGS sequence"/>
</dbReference>
<protein>
    <submittedName>
        <fullName evidence="3">Uncharacterized protein</fullName>
    </submittedName>
</protein>
<evidence type="ECO:0000313" key="5">
    <source>
        <dbReference type="Proteomes" id="UP000654075"/>
    </source>
</evidence>
<name>A0A813IN72_POLGL</name>
<comment type="caution">
    <text evidence="3">The sequence shown here is derived from an EMBL/GenBank/DDBJ whole genome shotgun (WGS) entry which is preliminary data.</text>
</comment>
<keyword evidence="5" id="KW-1185">Reference proteome</keyword>
<sequence length="450" mass="48225">MAARKVSPVSDASTSDDTPTITSQASPHKAMDHEQVYQMVLARYPDLPPSFLPPLPSRASKWGEADFEAFVESMGLVVPIVEDPSLDCPEETVPTFAAGERQTGVVCISGVGTADAAMVVPSTIYMEDRAPAGLKFEAILTKFDRCRAAALQSICGVNLRILAEDHGVGILLSDLTILVHGAEPPALISSADVESEIDLPKLPMVPSRQRLVNSSGEVVCSASFGQLMVDLATTRLTQNEEAYQVLKRPCDRVFGRDMPTSATLGVKKELASKVANQYPSSGRLFTPSSYFKGSYVVAPSDCDVYNTVYHPKVASVCEHACLSTGQKFCCETSTAFFGRFIAPLPPGLQLICHIFVEETRVSDETDSPNSTSPAQSRALYVFEDEFAGTCPLASFAVYGGSFPGVLFQEEIEACTSKNAKALLKWARDGSWKAPGAMDLSSLPVAAVTVA</sequence>
<dbReference type="EMBL" id="CAJNNW010011809">
    <property type="protein sequence ID" value="CAE8653642.1"/>
    <property type="molecule type" value="Genomic_DNA"/>
</dbReference>
<evidence type="ECO:0000313" key="2">
    <source>
        <dbReference type="EMBL" id="CAE8620781.1"/>
    </source>
</evidence>
<accession>A0A813IN72</accession>
<feature type="compositionally biased region" description="Polar residues" evidence="1">
    <location>
        <begin position="10"/>
        <end position="26"/>
    </location>
</feature>
<dbReference type="AlphaFoldDB" id="A0A813IN72"/>